<keyword evidence="2" id="KW-1185">Reference proteome</keyword>
<organism evidence="1 2">
    <name type="scientific">Leucobacter weissii</name>
    <dbReference type="NCBI Taxonomy" id="1983706"/>
    <lineage>
        <taxon>Bacteria</taxon>
        <taxon>Bacillati</taxon>
        <taxon>Actinomycetota</taxon>
        <taxon>Actinomycetes</taxon>
        <taxon>Micrococcales</taxon>
        <taxon>Microbacteriaceae</taxon>
        <taxon>Leucobacter</taxon>
    </lineage>
</organism>
<dbReference type="Proteomes" id="UP000664382">
    <property type="component" value="Unassembled WGS sequence"/>
</dbReference>
<accession>A0A939MH92</accession>
<reference evidence="1" key="1">
    <citation type="submission" date="2021-03" db="EMBL/GenBank/DDBJ databases">
        <title>Leucobacter chromiisoli sp. nov., isolated from chromium-containing soil of chemical plant.</title>
        <authorList>
            <person name="Xu Z."/>
        </authorList>
    </citation>
    <scope>NUCLEOTIDE SEQUENCE</scope>
    <source>
        <strain evidence="1">S27</strain>
    </source>
</reference>
<proteinExistence type="predicted"/>
<evidence type="ECO:0000313" key="2">
    <source>
        <dbReference type="Proteomes" id="UP000664382"/>
    </source>
</evidence>
<dbReference type="EMBL" id="JAGDYM010000003">
    <property type="protein sequence ID" value="MBO1900683.1"/>
    <property type="molecule type" value="Genomic_DNA"/>
</dbReference>
<name>A0A939MH92_9MICO</name>
<dbReference type="AlphaFoldDB" id="A0A939MH92"/>
<comment type="caution">
    <text evidence="1">The sequence shown here is derived from an EMBL/GenBank/DDBJ whole genome shotgun (WGS) entry which is preliminary data.</text>
</comment>
<evidence type="ECO:0008006" key="3">
    <source>
        <dbReference type="Google" id="ProtNLM"/>
    </source>
</evidence>
<protein>
    <recommendedName>
        <fullName evidence="3">Siderophore-interacting protein C-terminal domain-containing protein</fullName>
    </recommendedName>
</protein>
<sequence length="147" mass="16295">MSQELVFLDPEHLDCVLAGGDAADLPGLRLWCATLPPESYGRIFIEVFSPIQIEPLNPPPGIGVTWICREQLRPSPRPGIGIPRGQALADAVDAWLDEWLRADPASGRHFTVWTGARTSSIMHSFWRRIESELTRIWSGERTPPAGA</sequence>
<evidence type="ECO:0000313" key="1">
    <source>
        <dbReference type="EMBL" id="MBO1900683.1"/>
    </source>
</evidence>
<dbReference type="Gene3D" id="3.40.50.80">
    <property type="entry name" value="Nucleotide-binding domain of ferredoxin-NADP reductase (FNR) module"/>
    <property type="match status" value="1"/>
</dbReference>
<gene>
    <name evidence="1" type="ORF">J4H92_01820</name>
</gene>
<dbReference type="InterPro" id="IPR039261">
    <property type="entry name" value="FNR_nucleotide-bd"/>
</dbReference>